<dbReference type="PANTHER" id="PTHR10291">
    <property type="entry name" value="DEHYDRODOLICHYL DIPHOSPHATE SYNTHASE FAMILY MEMBER"/>
    <property type="match status" value="1"/>
</dbReference>
<dbReference type="InterPro" id="IPR036424">
    <property type="entry name" value="UPP_synth-like_sf"/>
</dbReference>
<keyword evidence="1 2" id="KW-0808">Transferase</keyword>
<gene>
    <name evidence="3" type="ORF">GCM10023184_41880</name>
</gene>
<comment type="subunit">
    <text evidence="2">Homodimer.</text>
</comment>
<dbReference type="HAMAP" id="MF_01139">
    <property type="entry name" value="ISPT"/>
    <property type="match status" value="1"/>
</dbReference>
<dbReference type="SUPFAM" id="SSF64005">
    <property type="entry name" value="Undecaprenyl diphosphate synthase"/>
    <property type="match status" value="1"/>
</dbReference>
<feature type="binding site" evidence="2">
    <location>
        <begin position="23"/>
        <end position="26"/>
    </location>
    <ligand>
        <name>substrate</name>
    </ligand>
</feature>
<feature type="binding site" evidence="2">
    <location>
        <position position="190"/>
    </location>
    <ligand>
        <name>substrate</name>
    </ligand>
</feature>
<keyword evidence="2" id="KW-0460">Magnesium</keyword>
<evidence type="ECO:0000256" key="2">
    <source>
        <dbReference type="HAMAP-Rule" id="MF_01139"/>
    </source>
</evidence>
<feature type="active site" description="Proton acceptor" evidence="2">
    <location>
        <position position="70"/>
    </location>
</feature>
<comment type="caution">
    <text evidence="3">The sequence shown here is derived from an EMBL/GenBank/DDBJ whole genome shotgun (WGS) entry which is preliminary data.</text>
</comment>
<dbReference type="RefSeq" id="WP_345257899.1">
    <property type="nucleotide sequence ID" value="NZ_BAABGY010000016.1"/>
</dbReference>
<dbReference type="PROSITE" id="PS01066">
    <property type="entry name" value="UPP_SYNTHASE"/>
    <property type="match status" value="1"/>
</dbReference>
<evidence type="ECO:0000256" key="1">
    <source>
        <dbReference type="ARBA" id="ARBA00022679"/>
    </source>
</evidence>
<proteinExistence type="inferred from homology"/>
<dbReference type="PANTHER" id="PTHR10291:SF0">
    <property type="entry name" value="DEHYDRODOLICHYL DIPHOSPHATE SYNTHASE 2"/>
    <property type="match status" value="1"/>
</dbReference>
<dbReference type="NCBIfam" id="NF011405">
    <property type="entry name" value="PRK14830.1"/>
    <property type="match status" value="1"/>
</dbReference>
<organism evidence="3 4">
    <name type="scientific">Flaviaesturariibacter amylovorans</name>
    <dbReference type="NCBI Taxonomy" id="1084520"/>
    <lineage>
        <taxon>Bacteria</taxon>
        <taxon>Pseudomonadati</taxon>
        <taxon>Bacteroidota</taxon>
        <taxon>Chitinophagia</taxon>
        <taxon>Chitinophagales</taxon>
        <taxon>Chitinophagaceae</taxon>
        <taxon>Flaviaestuariibacter</taxon>
    </lineage>
</organism>
<keyword evidence="4" id="KW-1185">Reference proteome</keyword>
<feature type="binding site" evidence="2">
    <location>
        <position position="71"/>
    </location>
    <ligand>
        <name>substrate</name>
    </ligand>
</feature>
<dbReference type="EMBL" id="BAABGY010000016">
    <property type="protein sequence ID" value="GAA4342434.1"/>
    <property type="molecule type" value="Genomic_DNA"/>
</dbReference>
<evidence type="ECO:0000313" key="3">
    <source>
        <dbReference type="EMBL" id="GAA4342434.1"/>
    </source>
</evidence>
<sequence>MSDLLTQIDKDRLPRHIAIIMDGNGRWAKEQGKDRLFGHYHGVESVRDIVEGCAELGVGFLTLYAFSTENWDRPEYEVVGLMELLVTTIRNEVESLHKNNIRLNVIGDLSMLPAYARKELQEALDFTKDNSGLHLIMALSYSGRWELLNAVKNIAWDVKQGRLAVEAIDQGTLQAALTTSAFPDPELMIRTSGEYRISNFLLYQLAYAELYFTNVRWPDFRKENLYEALIDYQGRERRFGKTGEQVKSS</sequence>
<feature type="binding site" evidence="2">
    <location>
        <position position="35"/>
    </location>
    <ligand>
        <name>substrate</name>
    </ligand>
</feature>
<feature type="binding site" evidence="2">
    <location>
        <position position="73"/>
    </location>
    <ligand>
        <name>substrate</name>
    </ligand>
</feature>
<feature type="binding site" evidence="2">
    <location>
        <position position="27"/>
    </location>
    <ligand>
        <name>substrate</name>
    </ligand>
</feature>
<feature type="binding site" evidence="2">
    <location>
        <begin position="67"/>
        <end position="69"/>
    </location>
    <ligand>
        <name>substrate</name>
    </ligand>
</feature>
<feature type="active site" evidence="2">
    <location>
        <position position="22"/>
    </location>
</feature>
<dbReference type="InterPro" id="IPR018520">
    <property type="entry name" value="UPP_synth-like_CS"/>
</dbReference>
<feature type="binding site" evidence="2">
    <location>
        <begin position="196"/>
        <end position="198"/>
    </location>
    <ligand>
        <name>substrate</name>
    </ligand>
</feature>
<name>A0ABP8HPW5_9BACT</name>
<dbReference type="Gene3D" id="3.40.1180.10">
    <property type="entry name" value="Decaprenyl diphosphate synthase-like"/>
    <property type="match status" value="1"/>
</dbReference>
<protein>
    <recommendedName>
        <fullName evidence="2">Isoprenyl transferase</fullName>
        <ecNumber evidence="2">2.5.1.-</ecNumber>
    </recommendedName>
</protein>
<dbReference type="Proteomes" id="UP001501725">
    <property type="component" value="Unassembled WGS sequence"/>
</dbReference>
<accession>A0ABP8HPW5</accession>
<feature type="binding site" evidence="2">
    <location>
        <position position="22"/>
    </location>
    <ligand>
        <name>Mg(2+)</name>
        <dbReference type="ChEBI" id="CHEBI:18420"/>
    </ligand>
</feature>
<comment type="function">
    <text evidence="2">Catalyzes the condensation of isopentenyl diphosphate (IPP) with allylic pyrophosphates generating different type of terpenoids.</text>
</comment>
<keyword evidence="2" id="KW-0479">Metal-binding</keyword>
<feature type="binding site" evidence="2">
    <location>
        <position position="209"/>
    </location>
    <ligand>
        <name>Mg(2+)</name>
        <dbReference type="ChEBI" id="CHEBI:18420"/>
    </ligand>
</feature>
<comment type="similarity">
    <text evidence="2">Belongs to the UPP synthase family.</text>
</comment>
<dbReference type="EC" id="2.5.1.-" evidence="2"/>
<feature type="binding site" evidence="2">
    <location>
        <position position="39"/>
    </location>
    <ligand>
        <name>substrate</name>
    </ligand>
</feature>
<dbReference type="GO" id="GO:0016740">
    <property type="term" value="F:transferase activity"/>
    <property type="evidence" value="ECO:0007669"/>
    <property type="project" value="UniProtKB-KW"/>
</dbReference>
<dbReference type="InterPro" id="IPR001441">
    <property type="entry name" value="UPP_synth-like"/>
</dbReference>
<reference evidence="4" key="1">
    <citation type="journal article" date="2019" name="Int. J. Syst. Evol. Microbiol.">
        <title>The Global Catalogue of Microorganisms (GCM) 10K type strain sequencing project: providing services to taxonomists for standard genome sequencing and annotation.</title>
        <authorList>
            <consortium name="The Broad Institute Genomics Platform"/>
            <consortium name="The Broad Institute Genome Sequencing Center for Infectious Disease"/>
            <person name="Wu L."/>
            <person name="Ma J."/>
        </authorList>
    </citation>
    <scope>NUCLEOTIDE SEQUENCE [LARGE SCALE GENOMIC DNA]</scope>
    <source>
        <strain evidence="4">JCM 17919</strain>
    </source>
</reference>
<dbReference type="Pfam" id="PF01255">
    <property type="entry name" value="Prenyltransf"/>
    <property type="match status" value="1"/>
</dbReference>
<comment type="cofactor">
    <cofactor evidence="2">
        <name>Mg(2+)</name>
        <dbReference type="ChEBI" id="CHEBI:18420"/>
    </cofactor>
    <text evidence="2">Binds 2 magnesium ions per subunit.</text>
</comment>
<evidence type="ECO:0000313" key="4">
    <source>
        <dbReference type="Proteomes" id="UP001501725"/>
    </source>
</evidence>
<dbReference type="CDD" id="cd00475">
    <property type="entry name" value="Cis_IPPS"/>
    <property type="match status" value="1"/>
</dbReference>
<dbReference type="NCBIfam" id="TIGR00055">
    <property type="entry name" value="uppS"/>
    <property type="match status" value="1"/>
</dbReference>